<gene>
    <name evidence="2" type="ORF">FMOSSE_LOCUS12086</name>
</gene>
<keyword evidence="1" id="KW-0472">Membrane</keyword>
<keyword evidence="1" id="KW-1133">Transmembrane helix</keyword>
<evidence type="ECO:0000256" key="1">
    <source>
        <dbReference type="SAM" id="Phobius"/>
    </source>
</evidence>
<sequence>MYILAQKLQSLPINNQNLTKKSLSLIRKSILLFLFIYFASVLALLYYIPSEDLNNEINYKDGPIVSNQKSQRIFRQIPLYTINISNDIIVGSIRISSSEPNEKMNQFEISGYLYFASDKLNIKNTKYLLVSSESCDNWKDVVQDVSDIITFKSERKSSPGIKVIRKIKETSFELSNKIESVSHFVVMQDSGRTYRQIACVPLNNALKTNTF</sequence>
<proteinExistence type="predicted"/>
<keyword evidence="1" id="KW-0812">Transmembrane</keyword>
<accession>A0A9N9E883</accession>
<comment type="caution">
    <text evidence="2">The sequence shown here is derived from an EMBL/GenBank/DDBJ whole genome shotgun (WGS) entry which is preliminary data.</text>
</comment>
<feature type="transmembrane region" description="Helical" evidence="1">
    <location>
        <begin position="30"/>
        <end position="48"/>
    </location>
</feature>
<keyword evidence="3" id="KW-1185">Reference proteome</keyword>
<evidence type="ECO:0000313" key="2">
    <source>
        <dbReference type="EMBL" id="CAG8664195.1"/>
    </source>
</evidence>
<organism evidence="2 3">
    <name type="scientific">Funneliformis mosseae</name>
    <name type="common">Endomycorrhizal fungus</name>
    <name type="synonym">Glomus mosseae</name>
    <dbReference type="NCBI Taxonomy" id="27381"/>
    <lineage>
        <taxon>Eukaryota</taxon>
        <taxon>Fungi</taxon>
        <taxon>Fungi incertae sedis</taxon>
        <taxon>Mucoromycota</taxon>
        <taxon>Glomeromycotina</taxon>
        <taxon>Glomeromycetes</taxon>
        <taxon>Glomerales</taxon>
        <taxon>Glomeraceae</taxon>
        <taxon>Funneliformis</taxon>
    </lineage>
</organism>
<evidence type="ECO:0000313" key="3">
    <source>
        <dbReference type="Proteomes" id="UP000789375"/>
    </source>
</evidence>
<dbReference type="Proteomes" id="UP000789375">
    <property type="component" value="Unassembled WGS sequence"/>
</dbReference>
<name>A0A9N9E883_FUNMO</name>
<dbReference type="EMBL" id="CAJVPP010005388">
    <property type="protein sequence ID" value="CAG8664195.1"/>
    <property type="molecule type" value="Genomic_DNA"/>
</dbReference>
<reference evidence="2" key="1">
    <citation type="submission" date="2021-06" db="EMBL/GenBank/DDBJ databases">
        <authorList>
            <person name="Kallberg Y."/>
            <person name="Tangrot J."/>
            <person name="Rosling A."/>
        </authorList>
    </citation>
    <scope>NUCLEOTIDE SEQUENCE</scope>
    <source>
        <strain evidence="2">87-6 pot B 2015</strain>
    </source>
</reference>
<dbReference type="AlphaFoldDB" id="A0A9N9E883"/>
<protein>
    <submittedName>
        <fullName evidence="2">15870_t:CDS:1</fullName>
    </submittedName>
</protein>